<evidence type="ECO:0000313" key="1">
    <source>
        <dbReference type="EMBL" id="OIW21421.1"/>
    </source>
</evidence>
<dbReference type="Gramene" id="OIW21421">
    <property type="protein sequence ID" value="OIW21421"/>
    <property type="gene ID" value="TanjilG_03455"/>
</dbReference>
<dbReference type="AlphaFoldDB" id="A0A394DP31"/>
<protein>
    <submittedName>
        <fullName evidence="1">Uncharacterized protein</fullName>
    </submittedName>
</protein>
<gene>
    <name evidence="1" type="ORF">TanjilG_03455</name>
</gene>
<accession>A0A394DP31</accession>
<proteinExistence type="predicted"/>
<keyword evidence="2" id="KW-1185">Reference proteome</keyword>
<evidence type="ECO:0000313" key="2">
    <source>
        <dbReference type="Proteomes" id="UP000188354"/>
    </source>
</evidence>
<sequence length="426" mass="47816">MLPRKRDKRGRKFRDVEKLKNDLENVWIGLYKVMINTLRFKRGVRSVERKGDGSLKPHSLLLHKPSWFDEVVMGGEKPLLGGGMKSWKEVVIGGEHAPLRYKKIESKSVINFSAPKHCSDFFKGSVIGELNNIEDLAREVFRVPRKVGVMQSVKDVEFDDSGNFGEGRWPKGGWLEGESCWEKNAKSIEDDDEVEELQPLEAIHKELCVVPIKETPCQGDLSKLGNTVKNSSLYSVPILALDSLDWTDETTNCLDKVVDKVMPLDIVDSMNPFVDSCPVLDASNVEGDEVDFLTSCAPQKGNKVKLGSVKGPRKRLGLSCKAQKGKTKIIVRPSHYPEPPDVIGDEEGLRRVFENYIFEHGAPSKGPAVRNRDPLIMSSHRRCSIIKRKQMNVVPNFLGPIAQKSCNRSSRKGVGRRSQGILQRLF</sequence>
<comment type="caution">
    <text evidence="1">The sequence shown here is derived from an EMBL/GenBank/DDBJ whole genome shotgun (WGS) entry which is preliminary data.</text>
</comment>
<name>A0A394DP31_LUPAN</name>
<dbReference type="Proteomes" id="UP000188354">
    <property type="component" value="Unassembled WGS sequence"/>
</dbReference>
<dbReference type="EMBL" id="MLAU01025911">
    <property type="protein sequence ID" value="OIW21421.1"/>
    <property type="molecule type" value="Genomic_DNA"/>
</dbReference>
<organism evidence="1 2">
    <name type="scientific">Lupinus angustifolius</name>
    <name type="common">Narrow-leaved blue lupine</name>
    <dbReference type="NCBI Taxonomy" id="3871"/>
    <lineage>
        <taxon>Eukaryota</taxon>
        <taxon>Viridiplantae</taxon>
        <taxon>Streptophyta</taxon>
        <taxon>Embryophyta</taxon>
        <taxon>Tracheophyta</taxon>
        <taxon>Spermatophyta</taxon>
        <taxon>Magnoliopsida</taxon>
        <taxon>eudicotyledons</taxon>
        <taxon>Gunneridae</taxon>
        <taxon>Pentapetalae</taxon>
        <taxon>rosids</taxon>
        <taxon>fabids</taxon>
        <taxon>Fabales</taxon>
        <taxon>Fabaceae</taxon>
        <taxon>Papilionoideae</taxon>
        <taxon>50 kb inversion clade</taxon>
        <taxon>genistoids sensu lato</taxon>
        <taxon>core genistoids</taxon>
        <taxon>Genisteae</taxon>
        <taxon>Lupinus</taxon>
    </lineage>
</organism>
<reference evidence="1 2" key="1">
    <citation type="journal article" date="2017" name="Plant Biotechnol. J.">
        <title>A comprehensive draft genome sequence for lupin (Lupinus angustifolius), an emerging health food: insights into plant-microbe interactions and legume evolution.</title>
        <authorList>
            <person name="Hane J.K."/>
            <person name="Ming Y."/>
            <person name="Kamphuis L.G."/>
            <person name="Nelson M.N."/>
            <person name="Garg G."/>
            <person name="Atkins C.A."/>
            <person name="Bayer P.E."/>
            <person name="Bravo A."/>
            <person name="Bringans S."/>
            <person name="Cannon S."/>
            <person name="Edwards D."/>
            <person name="Foley R."/>
            <person name="Gao L.L."/>
            <person name="Harrison M.J."/>
            <person name="Huang W."/>
            <person name="Hurgobin B."/>
            <person name="Li S."/>
            <person name="Liu C.W."/>
            <person name="McGrath A."/>
            <person name="Morahan G."/>
            <person name="Murray J."/>
            <person name="Weller J."/>
            <person name="Jian J."/>
            <person name="Singh K.B."/>
        </authorList>
    </citation>
    <scope>NUCLEOTIDE SEQUENCE [LARGE SCALE GENOMIC DNA]</scope>
    <source>
        <strain evidence="2">cv. Tanjil</strain>
        <tissue evidence="1">Whole plant</tissue>
    </source>
</reference>